<keyword evidence="5 10" id="KW-0443">Lipid metabolism</keyword>
<reference evidence="11 12" key="1">
    <citation type="journal article" date="2015" name="Nature">
        <title>rRNA introns, odd ribosomes, and small enigmatic genomes across a large radiation of phyla.</title>
        <authorList>
            <person name="Brown C.T."/>
            <person name="Hug L.A."/>
            <person name="Thomas B.C."/>
            <person name="Sharon I."/>
            <person name="Castelle C.J."/>
            <person name="Singh A."/>
            <person name="Wilkins M.J."/>
            <person name="Williams K.H."/>
            <person name="Banfield J.F."/>
        </authorList>
    </citation>
    <scope>NUCLEOTIDE SEQUENCE [LARGE SCALE GENOMIC DNA]</scope>
</reference>
<keyword evidence="6 10" id="KW-0594">Phospholipid biosynthesis</keyword>
<dbReference type="InterPro" id="IPR003664">
    <property type="entry name" value="FA_synthesis"/>
</dbReference>
<dbReference type="PANTHER" id="PTHR30100:SF1">
    <property type="entry name" value="PHOSPHATE ACYLTRANSFERASE"/>
    <property type="match status" value="1"/>
</dbReference>
<sequence>MERFTIGIDAGSGGTNLKEIAKGAFLAAYDLPDATLVLIGVRSLLFRYLAEISKNLNKPIPNNITIWIGEGIPVEMEDDPVLALASKKDSSMVKAFFWLKEGALDALITPGSTSVAGYGGYRRIGPINRGIRPGIITPFPTVNGRYSYVMDSGALADCRSQELVGFSAMATSYLRSSLDYTNPSVGILSIGEEKKKGNKLIEEVWLQIDSNSGFGLNFIDGNIEGRDIPLGTTDIIVCDGYTGNIVLKLSESLAKSVLEMVINSMTRTTKGKIGAALVKTNLKEDLRVLDYEEYGGAIMLGIKKPLIICHGNSGWKAIYNATVKTTFSALSNRVIEAMKSDLLQIDWKELAGKK</sequence>
<dbReference type="Gene3D" id="3.40.718.10">
    <property type="entry name" value="Isopropylmalate Dehydrogenase"/>
    <property type="match status" value="1"/>
</dbReference>
<dbReference type="Pfam" id="PF02504">
    <property type="entry name" value="FA_synthesis"/>
    <property type="match status" value="1"/>
</dbReference>
<dbReference type="EMBL" id="LBVV01000004">
    <property type="protein sequence ID" value="KKQ95050.1"/>
    <property type="molecule type" value="Genomic_DNA"/>
</dbReference>
<dbReference type="GO" id="GO:0008654">
    <property type="term" value="P:phospholipid biosynthetic process"/>
    <property type="evidence" value="ECO:0007669"/>
    <property type="project" value="UniProtKB-KW"/>
</dbReference>
<evidence type="ECO:0000256" key="7">
    <source>
        <dbReference type="ARBA" id="ARBA00023264"/>
    </source>
</evidence>
<keyword evidence="4 10" id="KW-0808">Transferase</keyword>
<evidence type="ECO:0000256" key="9">
    <source>
        <dbReference type="ARBA" id="ARBA00046608"/>
    </source>
</evidence>
<comment type="subcellular location">
    <subcellularLocation>
        <location evidence="10">Cytoplasm</location>
    </subcellularLocation>
    <text evidence="10">Associated with the membrane possibly through PlsY.</text>
</comment>
<keyword evidence="7 10" id="KW-1208">Phospholipid metabolism</keyword>
<comment type="subunit">
    <text evidence="9 10">Homodimer. Probably interacts with PlsY.</text>
</comment>
<proteinExistence type="inferred from homology"/>
<evidence type="ECO:0000313" key="12">
    <source>
        <dbReference type="Proteomes" id="UP000034207"/>
    </source>
</evidence>
<evidence type="ECO:0000256" key="3">
    <source>
        <dbReference type="ARBA" id="ARBA00022516"/>
    </source>
</evidence>
<name>A0A0G0M3W4_UNCC2</name>
<comment type="pathway">
    <text evidence="10">Lipid metabolism; phospholipid metabolism.</text>
</comment>
<evidence type="ECO:0000256" key="4">
    <source>
        <dbReference type="ARBA" id="ARBA00022679"/>
    </source>
</evidence>
<evidence type="ECO:0000313" key="11">
    <source>
        <dbReference type="EMBL" id="KKQ95050.1"/>
    </source>
</evidence>
<dbReference type="PANTHER" id="PTHR30100">
    <property type="entry name" value="FATTY ACID/PHOSPHOLIPID SYNTHESIS PROTEIN PLSX"/>
    <property type="match status" value="1"/>
</dbReference>
<gene>
    <name evidence="10" type="primary">plsX</name>
    <name evidence="11" type="ORF">UT18_C0004G0002</name>
</gene>
<dbReference type="GO" id="GO:0005737">
    <property type="term" value="C:cytoplasm"/>
    <property type="evidence" value="ECO:0007669"/>
    <property type="project" value="UniProtKB-SubCell"/>
</dbReference>
<evidence type="ECO:0000256" key="1">
    <source>
        <dbReference type="ARBA" id="ARBA00001232"/>
    </source>
</evidence>
<evidence type="ECO:0000256" key="10">
    <source>
        <dbReference type="HAMAP-Rule" id="MF_00019"/>
    </source>
</evidence>
<comment type="function">
    <text evidence="10">Catalyzes the reversible formation of acyl-phosphate (acyl-PO(4)) from acyl-[acyl-carrier-protein] (acyl-ACP). This enzyme utilizes acyl-ACP as fatty acyl donor, but not acyl-CoA.</text>
</comment>
<dbReference type="UniPathway" id="UPA00085"/>
<dbReference type="Proteomes" id="UP000034207">
    <property type="component" value="Unassembled WGS sequence"/>
</dbReference>
<protein>
    <recommendedName>
        <fullName evidence="8 10">Phosphate acyltransferase</fullName>
        <ecNumber evidence="8 10">2.3.1.274</ecNumber>
    </recommendedName>
    <alternativeName>
        <fullName evidence="10">Acyl-ACP phosphotransacylase</fullName>
    </alternativeName>
    <alternativeName>
        <fullName evidence="10">Acyl-[acyl-carrier-protein]--phosphate acyltransferase</fullName>
    </alternativeName>
    <alternativeName>
        <fullName evidence="10">Phosphate-acyl-ACP acyltransferase</fullName>
    </alternativeName>
</protein>
<comment type="caution">
    <text evidence="11">The sequence shown here is derived from an EMBL/GenBank/DDBJ whole genome shotgun (WGS) entry which is preliminary data.</text>
</comment>
<comment type="catalytic activity">
    <reaction evidence="1 10">
        <text>a fatty acyl-[ACP] + phosphate = an acyl phosphate + holo-[ACP]</text>
        <dbReference type="Rhea" id="RHEA:42292"/>
        <dbReference type="Rhea" id="RHEA-COMP:9685"/>
        <dbReference type="Rhea" id="RHEA-COMP:14125"/>
        <dbReference type="ChEBI" id="CHEBI:43474"/>
        <dbReference type="ChEBI" id="CHEBI:59918"/>
        <dbReference type="ChEBI" id="CHEBI:64479"/>
        <dbReference type="ChEBI" id="CHEBI:138651"/>
        <dbReference type="EC" id="2.3.1.274"/>
    </reaction>
</comment>
<dbReference type="EC" id="2.3.1.274" evidence="8 10"/>
<keyword evidence="11" id="KW-0012">Acyltransferase</keyword>
<accession>A0A0G0M3W4</accession>
<dbReference type="HAMAP" id="MF_00019">
    <property type="entry name" value="PlsX"/>
    <property type="match status" value="1"/>
</dbReference>
<keyword evidence="3 10" id="KW-0444">Lipid biosynthesis</keyword>
<evidence type="ECO:0000256" key="5">
    <source>
        <dbReference type="ARBA" id="ARBA00023098"/>
    </source>
</evidence>
<organism evidence="11 12">
    <name type="scientific">candidate division CPR2 bacterium GW2011_GWC2_39_10</name>
    <dbReference type="NCBI Taxonomy" id="1618345"/>
    <lineage>
        <taxon>Bacteria</taxon>
        <taxon>Bacteria division CPR2</taxon>
    </lineage>
</organism>
<dbReference type="InterPro" id="IPR012281">
    <property type="entry name" value="Phospholipid_synth_PlsX-like"/>
</dbReference>
<keyword evidence="2 10" id="KW-0963">Cytoplasm</keyword>
<evidence type="ECO:0000256" key="6">
    <source>
        <dbReference type="ARBA" id="ARBA00023209"/>
    </source>
</evidence>
<dbReference type="GO" id="GO:0006633">
    <property type="term" value="P:fatty acid biosynthetic process"/>
    <property type="evidence" value="ECO:0007669"/>
    <property type="project" value="UniProtKB-UniRule"/>
</dbReference>
<dbReference type="STRING" id="1618345.UT18_C0004G0002"/>
<dbReference type="PIRSF" id="PIRSF002465">
    <property type="entry name" value="Phsphlp_syn_PlsX"/>
    <property type="match status" value="1"/>
</dbReference>
<evidence type="ECO:0000256" key="2">
    <source>
        <dbReference type="ARBA" id="ARBA00022490"/>
    </source>
</evidence>
<comment type="similarity">
    <text evidence="10">Belongs to the PlsX family.</text>
</comment>
<dbReference type="AlphaFoldDB" id="A0A0G0M3W4"/>
<evidence type="ECO:0000256" key="8">
    <source>
        <dbReference type="ARBA" id="ARBA00024069"/>
    </source>
</evidence>
<dbReference type="GO" id="GO:0043811">
    <property type="term" value="F:phosphate:acyl-[acyl carrier protein] acyltransferase activity"/>
    <property type="evidence" value="ECO:0007669"/>
    <property type="project" value="UniProtKB-UniRule"/>
</dbReference>
<dbReference type="SUPFAM" id="SSF53659">
    <property type="entry name" value="Isocitrate/Isopropylmalate dehydrogenase-like"/>
    <property type="match status" value="1"/>
</dbReference>